<reference evidence="2 3" key="1">
    <citation type="submission" date="2018-03" db="EMBL/GenBank/DDBJ databases">
        <title>Draft Genome Sequences of the Obligatory Marine Myxobacteria Enhygromyxa salina SWB005.</title>
        <authorList>
            <person name="Poehlein A."/>
            <person name="Moghaddam J.A."/>
            <person name="Harms H."/>
            <person name="Alanjari M."/>
            <person name="Koenig G.M."/>
            <person name="Daniel R."/>
            <person name="Schaeberle T.F."/>
        </authorList>
    </citation>
    <scope>NUCLEOTIDE SEQUENCE [LARGE SCALE GENOMIC DNA]</scope>
    <source>
        <strain evidence="2 3">SWB005</strain>
    </source>
</reference>
<proteinExistence type="predicted"/>
<dbReference type="AlphaFoldDB" id="A0A2S9XIS1"/>
<gene>
    <name evidence="2" type="ORF">ENSA5_48120</name>
</gene>
<organism evidence="2 3">
    <name type="scientific">Enhygromyxa salina</name>
    <dbReference type="NCBI Taxonomy" id="215803"/>
    <lineage>
        <taxon>Bacteria</taxon>
        <taxon>Pseudomonadati</taxon>
        <taxon>Myxococcota</taxon>
        <taxon>Polyangia</taxon>
        <taxon>Nannocystales</taxon>
        <taxon>Nannocystaceae</taxon>
        <taxon>Enhygromyxa</taxon>
    </lineage>
</organism>
<comment type="caution">
    <text evidence="2">The sequence shown here is derived from an EMBL/GenBank/DDBJ whole genome shotgun (WGS) entry which is preliminary data.</text>
</comment>
<dbReference type="EMBL" id="PVNK01000207">
    <property type="protein sequence ID" value="PRP92630.1"/>
    <property type="molecule type" value="Genomic_DNA"/>
</dbReference>
<dbReference type="OrthoDB" id="9772484at2"/>
<feature type="compositionally biased region" description="Basic and acidic residues" evidence="1">
    <location>
        <begin position="109"/>
        <end position="126"/>
    </location>
</feature>
<protein>
    <submittedName>
        <fullName evidence="2">Uncharacterized protein</fullName>
    </submittedName>
</protein>
<feature type="region of interest" description="Disordered" evidence="1">
    <location>
        <begin position="105"/>
        <end position="152"/>
    </location>
</feature>
<dbReference type="RefSeq" id="WP_106394064.1">
    <property type="nucleotide sequence ID" value="NZ_PVNK01000207.1"/>
</dbReference>
<sequence>MSTRTRLQLVLIALVTGDSLACTCGSIEGDRIDDEAALNGALDDRLLAARGAMPRAASLGLFAEGFVAKTSSTPGTAAFWLRALGEHSGARRHDALHPGLLELVPAPDRQAEPAPERPVEPLPRPELDEDGPWRPVTYGEPSGPPHLSLDETGYAGPCEFGLASQGLPAVNRDTERVVNVEFQRPEGPSDYDESRVVLVWRDFDDAVERSVEIYDARALAPGDYESAPRVYCARARRAFEARLPELNALLDAEPLVPMIAQPVQLAPRPNVFDEVPLSPRGSERPVEVLFNGGELITRVRGLKVLARRAHPDWQGEAYTMSAYNPNILAVHGDREMEVAVIERSYESASCMSDTQTYAGVTRMSEAVFAQIELRSELALELRE</sequence>
<dbReference type="Proteomes" id="UP000237968">
    <property type="component" value="Unassembled WGS sequence"/>
</dbReference>
<evidence type="ECO:0000313" key="2">
    <source>
        <dbReference type="EMBL" id="PRP92630.1"/>
    </source>
</evidence>
<name>A0A2S9XIS1_9BACT</name>
<keyword evidence="3" id="KW-1185">Reference proteome</keyword>
<evidence type="ECO:0000313" key="3">
    <source>
        <dbReference type="Proteomes" id="UP000237968"/>
    </source>
</evidence>
<accession>A0A2S9XIS1</accession>
<evidence type="ECO:0000256" key="1">
    <source>
        <dbReference type="SAM" id="MobiDB-lite"/>
    </source>
</evidence>